<protein>
    <submittedName>
        <fullName evidence="8">PDZ domain-containing protein</fullName>
    </submittedName>
</protein>
<dbReference type="CDD" id="cd06159">
    <property type="entry name" value="S2P-M50_PDZ_Arch"/>
    <property type="match status" value="1"/>
</dbReference>
<evidence type="ECO:0000256" key="1">
    <source>
        <dbReference type="ARBA" id="ARBA00004127"/>
    </source>
</evidence>
<evidence type="ECO:0000259" key="6">
    <source>
        <dbReference type="SMART" id="SM00228"/>
    </source>
</evidence>
<comment type="subcellular location">
    <subcellularLocation>
        <location evidence="1">Endomembrane system</location>
        <topology evidence="1">Multi-pass membrane protein</topology>
    </subcellularLocation>
</comment>
<dbReference type="InterPro" id="IPR036034">
    <property type="entry name" value="PDZ_sf"/>
</dbReference>
<dbReference type="GO" id="GO:0012505">
    <property type="term" value="C:endomembrane system"/>
    <property type="evidence" value="ECO:0007669"/>
    <property type="project" value="UniProtKB-SubCell"/>
</dbReference>
<dbReference type="Gene3D" id="2.30.42.10">
    <property type="match status" value="2"/>
</dbReference>
<dbReference type="SUPFAM" id="SSF50156">
    <property type="entry name" value="PDZ domain-like"/>
    <property type="match status" value="2"/>
</dbReference>
<keyword evidence="3 5" id="KW-1133">Transmembrane helix</keyword>
<keyword evidence="4 5" id="KW-0472">Membrane</keyword>
<dbReference type="EMBL" id="CP034145">
    <property type="protein sequence ID" value="AZH24172.1"/>
    <property type="molecule type" value="Genomic_DNA"/>
</dbReference>
<feature type="transmembrane region" description="Helical" evidence="5">
    <location>
        <begin position="61"/>
        <end position="83"/>
    </location>
</feature>
<dbReference type="GO" id="GO:0016020">
    <property type="term" value="C:membrane"/>
    <property type="evidence" value="ECO:0007669"/>
    <property type="project" value="InterPro"/>
</dbReference>
<feature type="domain" description="PDZ" evidence="6">
    <location>
        <begin position="205"/>
        <end position="272"/>
    </location>
</feature>
<dbReference type="Proteomes" id="UP000282007">
    <property type="component" value="Chromosome"/>
</dbReference>
<dbReference type="EMBL" id="REFS01000002">
    <property type="protein sequence ID" value="RMB24208.1"/>
    <property type="molecule type" value="Genomic_DNA"/>
</dbReference>
<feature type="transmembrane region" description="Helical" evidence="5">
    <location>
        <begin position="113"/>
        <end position="133"/>
    </location>
</feature>
<keyword evidence="2 5" id="KW-0812">Transmembrane</keyword>
<dbReference type="GeneID" id="38469966"/>
<sequence length="593" mass="62223">MNTLLWVLVGVLVYSLVAKALQIRGYLPDAIRLQGPIATIHTRRGRALLTRLARPKRFWRAYSNVGVGVALVIMAGMFVLLLFQALTILQNPPAPSAVNQPQNFLVVPGVNDFLPLAVAPEILFGLLIGLVVHEGGHGLLCRVENIDIESMGVVFLAFIPIGAFVEPDEESQSDANRGARTRMFAAGVTNNFVLTAVAFALLFGPVIGAVGVAPGVAVDGAYPGSPAATAGVDHGDRITAVAGTEVTSEGDLDDALLAAENRTVAVEIDGERTIRVERSLTVVGSVGSNPANLTVEDDPIRVQAVNGTAVHTRGEFRDAVADSTFARIETTAGERTIPVGAYVTRVAQDGPLANASAPTNASLIITSIGGERVTSSTDLARVLDGYDPGDRVPVRTYQDGAFETYTVTLGENPRDGNGFIGVDIFPGTSGLLITDFGVSTYPAGTYLELLGGSDGTDGGAFSGLVDSPFALVYVALVLPLASVVLGIPNFPGFTPAVTNFYVVEGPLAPLGDGVYIIANTLFWAAWVNLQLGLFNCIPGYPLDGGRILRTCTEAVVSRLPVTDSARIVRTITTSIGLTMLASLILMIFGPQLL</sequence>
<organism evidence="8 9">
    <name type="scientific">Haloplanus aerogenes</name>
    <dbReference type="NCBI Taxonomy" id="660522"/>
    <lineage>
        <taxon>Archaea</taxon>
        <taxon>Methanobacteriati</taxon>
        <taxon>Methanobacteriota</taxon>
        <taxon>Stenosarchaea group</taxon>
        <taxon>Halobacteria</taxon>
        <taxon>Halobacteriales</taxon>
        <taxon>Haloferacaceae</taxon>
        <taxon>Haloplanus</taxon>
    </lineage>
</organism>
<evidence type="ECO:0000256" key="4">
    <source>
        <dbReference type="ARBA" id="ARBA00023136"/>
    </source>
</evidence>
<proteinExistence type="predicted"/>
<dbReference type="Pfam" id="PF02163">
    <property type="entry name" value="Peptidase_M50"/>
    <property type="match status" value="2"/>
</dbReference>
<dbReference type="RefSeq" id="WP_121920079.1">
    <property type="nucleotide sequence ID" value="NZ_CP034145.1"/>
</dbReference>
<dbReference type="GO" id="GO:0031293">
    <property type="term" value="P:membrane protein intracellular domain proteolysis"/>
    <property type="evidence" value="ECO:0007669"/>
    <property type="project" value="TreeGrafter"/>
</dbReference>
<feature type="transmembrane region" description="Helical" evidence="5">
    <location>
        <begin position="567"/>
        <end position="588"/>
    </location>
</feature>
<dbReference type="SMART" id="SM00228">
    <property type="entry name" value="PDZ"/>
    <property type="match status" value="1"/>
</dbReference>
<feature type="transmembrane region" description="Helical" evidence="5">
    <location>
        <begin position="6"/>
        <end position="27"/>
    </location>
</feature>
<dbReference type="InterPro" id="IPR001193">
    <property type="entry name" value="MBTPS2"/>
</dbReference>
<accession>A0A3M0DRE5</accession>
<dbReference type="OrthoDB" id="15212at2157"/>
<feature type="transmembrane region" description="Helical" evidence="5">
    <location>
        <begin position="470"/>
        <end position="493"/>
    </location>
</feature>
<reference evidence="7 10" key="2">
    <citation type="submission" date="2018-07" db="EMBL/GenBank/DDBJ databases">
        <title>Genome sequences of Haloplanus aerogenes JCM 16430T.</title>
        <authorList>
            <person name="Kim Y.B."/>
            <person name="Roh S.W."/>
        </authorList>
    </citation>
    <scope>NUCLEOTIDE SEQUENCE [LARGE SCALE GENOMIC DNA]</scope>
    <source>
        <strain evidence="7 10">JCM 16430</strain>
    </source>
</reference>
<evidence type="ECO:0000313" key="7">
    <source>
        <dbReference type="EMBL" id="AZH24172.1"/>
    </source>
</evidence>
<reference evidence="8 9" key="1">
    <citation type="journal article" date="2015" name="Stand. Genomic Sci.">
        <title>Genomic Encyclopedia of Bacterial and Archaeal Type Strains, Phase III: the genomes of soil and plant-associated and newly described type strains.</title>
        <authorList>
            <person name="Whitman W.B."/>
            <person name="Woyke T."/>
            <person name="Klenk H.P."/>
            <person name="Zhou Y."/>
            <person name="Lilburn T.G."/>
            <person name="Beck B.J."/>
            <person name="De Vos P."/>
            <person name="Vandamme P."/>
            <person name="Eisen J.A."/>
            <person name="Garrity G."/>
            <person name="Hugenholtz P."/>
            <person name="Kyrpides N.C."/>
        </authorList>
    </citation>
    <scope>NUCLEOTIDE SEQUENCE [LARGE SCALE GENOMIC DNA]</scope>
    <source>
        <strain evidence="8 9">CGMCC 1.10124</strain>
    </source>
</reference>
<evidence type="ECO:0000313" key="8">
    <source>
        <dbReference type="EMBL" id="RMB24208.1"/>
    </source>
</evidence>
<dbReference type="PANTHER" id="PTHR13325:SF3">
    <property type="entry name" value="MEMBRANE-BOUND TRANSCRIPTION FACTOR SITE-2 PROTEASE"/>
    <property type="match status" value="1"/>
</dbReference>
<evidence type="ECO:0000313" key="10">
    <source>
        <dbReference type="Proteomes" id="UP000282007"/>
    </source>
</evidence>
<dbReference type="PANTHER" id="PTHR13325">
    <property type="entry name" value="PROTEASE M50 MEMBRANE-BOUND TRANSCRIPTION FACTOR SITE 2 PROTEASE"/>
    <property type="match status" value="1"/>
</dbReference>
<dbReference type="KEGG" id="haer:DU502_01730"/>
<evidence type="ECO:0000313" key="9">
    <source>
        <dbReference type="Proteomes" id="UP000277326"/>
    </source>
</evidence>
<evidence type="ECO:0000256" key="5">
    <source>
        <dbReference type="SAM" id="Phobius"/>
    </source>
</evidence>
<dbReference type="GO" id="GO:0004222">
    <property type="term" value="F:metalloendopeptidase activity"/>
    <property type="evidence" value="ECO:0007669"/>
    <property type="project" value="InterPro"/>
</dbReference>
<evidence type="ECO:0000256" key="3">
    <source>
        <dbReference type="ARBA" id="ARBA00022989"/>
    </source>
</evidence>
<dbReference type="AlphaFoldDB" id="A0A3M0DRE5"/>
<dbReference type="InterPro" id="IPR008915">
    <property type="entry name" value="Peptidase_M50"/>
</dbReference>
<name>A0A3M0DRE5_9EURY</name>
<dbReference type="InterPro" id="IPR001478">
    <property type="entry name" value="PDZ"/>
</dbReference>
<keyword evidence="10" id="KW-1185">Reference proteome</keyword>
<dbReference type="GO" id="GO:0005737">
    <property type="term" value="C:cytoplasm"/>
    <property type="evidence" value="ECO:0007669"/>
    <property type="project" value="TreeGrafter"/>
</dbReference>
<evidence type="ECO:0000256" key="2">
    <source>
        <dbReference type="ARBA" id="ARBA00022692"/>
    </source>
</evidence>
<reference evidence="8" key="3">
    <citation type="submission" date="2018-10" db="EMBL/GenBank/DDBJ databases">
        <authorList>
            <person name="Whitman W."/>
            <person name="Huntemann M."/>
            <person name="Clum A."/>
            <person name="Pillay M."/>
            <person name="Palaniappan K."/>
            <person name="Varghese N."/>
            <person name="Mikhailova N."/>
            <person name="Stamatis D."/>
            <person name="Reddy T."/>
            <person name="Daum C."/>
            <person name="Shapiro N."/>
            <person name="Ivanova N."/>
            <person name="Kyrpides N."/>
            <person name="Woyke T."/>
        </authorList>
    </citation>
    <scope>NUCLEOTIDE SEQUENCE</scope>
    <source>
        <strain evidence="8">CGMCC 1.10124</strain>
    </source>
</reference>
<dbReference type="Proteomes" id="UP000277326">
    <property type="component" value="Unassembled WGS sequence"/>
</dbReference>
<gene>
    <name evidence="8" type="ORF">ATH50_1450</name>
    <name evidence="7" type="ORF">DU502_01730</name>
</gene>
<feature type="transmembrane region" description="Helical" evidence="5">
    <location>
        <begin position="192"/>
        <end position="213"/>
    </location>
</feature>